<comment type="pathway">
    <text evidence="2">Cell wall biogenesis; lipoteichoic acid biosynthesis.</text>
</comment>
<evidence type="ECO:0000256" key="1">
    <source>
        <dbReference type="ARBA" id="ARBA00004651"/>
    </source>
</evidence>
<dbReference type="InterPro" id="IPR012160">
    <property type="entry name" value="LtaS-like"/>
</dbReference>
<dbReference type="InterPro" id="IPR050448">
    <property type="entry name" value="OpgB/LTA_synthase_biosynth"/>
</dbReference>
<evidence type="ECO:0000256" key="8">
    <source>
        <dbReference type="PIRSR" id="PIRSR005091-1"/>
    </source>
</evidence>
<dbReference type="RefSeq" id="WP_350342756.1">
    <property type="nucleotide sequence ID" value="NZ_CP158367.1"/>
</dbReference>
<evidence type="ECO:0000256" key="4">
    <source>
        <dbReference type="ARBA" id="ARBA00022475"/>
    </source>
</evidence>
<evidence type="ECO:0000256" key="6">
    <source>
        <dbReference type="ARBA" id="ARBA00022989"/>
    </source>
</evidence>
<proteinExistence type="inferred from homology"/>
<feature type="binding site" evidence="10">
    <location>
        <position position="241"/>
    </location>
    <ligand>
        <name>Mn(2+)</name>
        <dbReference type="ChEBI" id="CHEBI:29035"/>
    </ligand>
</feature>
<dbReference type="CDD" id="cd16015">
    <property type="entry name" value="LTA_synthase"/>
    <property type="match status" value="1"/>
</dbReference>
<gene>
    <name evidence="13" type="ORF">PRVXT_002014</name>
</gene>
<dbReference type="InterPro" id="IPR000917">
    <property type="entry name" value="Sulfatase_N"/>
</dbReference>
<evidence type="ECO:0000256" key="2">
    <source>
        <dbReference type="ARBA" id="ARBA00004936"/>
    </source>
</evidence>
<keyword evidence="4" id="KW-1003">Cell membrane</keyword>
<dbReference type="AlphaFoldDB" id="A0AAU7VJE3"/>
<keyword evidence="7 11" id="KW-0472">Membrane</keyword>
<keyword evidence="6 11" id="KW-1133">Transmembrane helix</keyword>
<evidence type="ECO:0000256" key="10">
    <source>
        <dbReference type="PIRSR" id="PIRSR005091-3"/>
    </source>
</evidence>
<dbReference type="PANTHER" id="PTHR47371:SF3">
    <property type="entry name" value="PHOSPHOGLYCEROL TRANSFERASE I"/>
    <property type="match status" value="1"/>
</dbReference>
<dbReference type="EMBL" id="CP158367">
    <property type="protein sequence ID" value="XBX73995.1"/>
    <property type="molecule type" value="Genomic_DNA"/>
</dbReference>
<dbReference type="PANTHER" id="PTHR47371">
    <property type="entry name" value="LIPOTEICHOIC ACID SYNTHASE"/>
    <property type="match status" value="1"/>
</dbReference>
<evidence type="ECO:0000256" key="9">
    <source>
        <dbReference type="PIRSR" id="PIRSR005091-2"/>
    </source>
</evidence>
<dbReference type="GO" id="GO:0005886">
    <property type="term" value="C:plasma membrane"/>
    <property type="evidence" value="ECO:0007669"/>
    <property type="project" value="UniProtKB-SubCell"/>
</dbReference>
<dbReference type="SUPFAM" id="SSF53649">
    <property type="entry name" value="Alkaline phosphatase-like"/>
    <property type="match status" value="1"/>
</dbReference>
<keyword evidence="13" id="KW-0808">Transferase</keyword>
<evidence type="ECO:0000259" key="12">
    <source>
        <dbReference type="Pfam" id="PF00884"/>
    </source>
</evidence>
<protein>
    <submittedName>
        <fullName evidence="13">LTA synthase family protein</fullName>
        <ecNumber evidence="13">2.7.8.-</ecNumber>
    </submittedName>
</protein>
<dbReference type="GO" id="GO:0046872">
    <property type="term" value="F:metal ion binding"/>
    <property type="evidence" value="ECO:0007669"/>
    <property type="project" value="UniProtKB-KW"/>
</dbReference>
<sequence length="613" mass="70834">MGFKKLNKLNLGYEHLKEVLLFSTLTLIKMLIFHHFMNLNSGILLITFNNFILVLAIYCLVDICSKENRIRNLLIAHFLISSLFFIEKLYFSHFFTLIPIHSVYQIGQIGGVSESIFTLIKPIYFLFFLDCFFLLYYSKKFSSNILLQKKHKLVSISLAIILILTTLFVNSNIVYSSKGVYSPYNLGLMNYHFYDIYSLLSNRPSEQKKKDIDQYIHQNDLIDEDTFGLAENKNIFILQLESIHNFVINKKVNGQYITPVLNGLIAKDSFYFDNYFEQVSTGNTSDAEFVSNNSFYPSDNVQTYSRYEENSFMSFPQLLKEQKDYSTMVFHGFHAEFWNREDFYKTQGIDSFISMEQLYDDEIIGMGISDGSVFDQSLDYLMDSPQPFYAKYITLTSHTPFKMDEKYHFLDLPKSYHDTLVGDYLQTVKYLDTMIGSFLKNLKEKDLYDNSIFIIYGDHKGLRVEDENANQLVSKLIGKTFTHDEMYKVPMIIHIPNSDLNETISTTGGMIDFYPTVGNLMGLKLDGVPILGRNLFNVDEGFAVIKDPMGKGSFIDDDKIFLMSNDGVFENSTAWNLKTGEPVDLSNCKDGYKKALYKLNLSEYILDNNLISE</sequence>
<dbReference type="Gene3D" id="3.30.1120.170">
    <property type="match status" value="1"/>
</dbReference>
<feature type="transmembrane region" description="Helical" evidence="11">
    <location>
        <begin position="115"/>
        <end position="137"/>
    </location>
</feature>
<dbReference type="Pfam" id="PF00884">
    <property type="entry name" value="Sulfatase"/>
    <property type="match status" value="1"/>
</dbReference>
<evidence type="ECO:0000313" key="13">
    <source>
        <dbReference type="EMBL" id="XBX73995.1"/>
    </source>
</evidence>
<organism evidence="13">
    <name type="scientific">Proteinivorax tanatarense</name>
    <dbReference type="NCBI Taxonomy" id="1260629"/>
    <lineage>
        <taxon>Bacteria</taxon>
        <taxon>Bacillati</taxon>
        <taxon>Bacillota</taxon>
        <taxon>Clostridia</taxon>
        <taxon>Eubacteriales</taxon>
        <taxon>Proteinivoracaceae</taxon>
        <taxon>Proteinivorax</taxon>
    </lineage>
</organism>
<feature type="transmembrane region" description="Helical" evidence="11">
    <location>
        <begin position="43"/>
        <end position="61"/>
    </location>
</feature>
<evidence type="ECO:0000256" key="3">
    <source>
        <dbReference type="ARBA" id="ARBA00009983"/>
    </source>
</evidence>
<dbReference type="InterPro" id="IPR017850">
    <property type="entry name" value="Alkaline_phosphatase_core_sf"/>
</dbReference>
<evidence type="ECO:0000256" key="5">
    <source>
        <dbReference type="ARBA" id="ARBA00022692"/>
    </source>
</evidence>
<dbReference type="EC" id="2.7.8.-" evidence="13"/>
<feature type="binding site" evidence="9">
    <location>
        <position position="398"/>
    </location>
    <ligand>
        <name>substrate</name>
    </ligand>
</feature>
<keyword evidence="5 11" id="KW-0812">Transmembrane</keyword>
<feature type="binding site" evidence="10">
    <location>
        <position position="459"/>
    </location>
    <ligand>
        <name>Mn(2+)</name>
        <dbReference type="ChEBI" id="CHEBI:29035"/>
    </ligand>
</feature>
<feature type="transmembrane region" description="Helical" evidence="11">
    <location>
        <begin position="153"/>
        <end position="175"/>
    </location>
</feature>
<keyword evidence="9" id="KW-0464">Manganese</keyword>
<feature type="binding site" evidence="10">
    <location>
        <position position="284"/>
    </location>
    <ligand>
        <name>Mn(2+)</name>
        <dbReference type="ChEBI" id="CHEBI:29035"/>
    </ligand>
</feature>
<comment type="subcellular location">
    <subcellularLocation>
        <location evidence="1">Cell membrane</location>
        <topology evidence="1">Multi-pass membrane protein</topology>
    </subcellularLocation>
</comment>
<name>A0AAU7VJE3_9FIRM</name>
<dbReference type="PIRSF" id="PIRSF005091">
    <property type="entry name" value="Mmb_sulf_HI1246"/>
    <property type="match status" value="1"/>
</dbReference>
<comment type="similarity">
    <text evidence="3">Belongs to the LTA synthase family.</text>
</comment>
<feature type="transmembrane region" description="Helical" evidence="11">
    <location>
        <begin position="73"/>
        <end position="95"/>
    </location>
</feature>
<evidence type="ECO:0000256" key="7">
    <source>
        <dbReference type="ARBA" id="ARBA00023136"/>
    </source>
</evidence>
<reference evidence="13" key="1">
    <citation type="journal article" date="2013" name="Extremophiles">
        <title>Proteinivorax tanatarense gen. nov., sp. nov., an anaerobic, haloalkaliphilic, proteolytic bacterium isolated from a decaying algal bloom, and proposal of Proteinivoraceae fam. nov.</title>
        <authorList>
            <person name="Kevbrin V."/>
            <person name="Boltyanskaya Y."/>
            <person name="Zhilina T."/>
            <person name="Kolganova T."/>
            <person name="Lavrentjeva E."/>
            <person name="Kuznetsov B."/>
        </authorList>
    </citation>
    <scope>NUCLEOTIDE SEQUENCE</scope>
    <source>
        <strain evidence="13">Z-910T</strain>
    </source>
</reference>
<dbReference type="GO" id="GO:0016740">
    <property type="term" value="F:transferase activity"/>
    <property type="evidence" value="ECO:0007669"/>
    <property type="project" value="UniProtKB-KW"/>
</dbReference>
<feature type="active site" evidence="8">
    <location>
        <position position="284"/>
    </location>
</feature>
<keyword evidence="9" id="KW-0479">Metal-binding</keyword>
<accession>A0AAU7VJE3</accession>
<dbReference type="Gene3D" id="3.40.720.10">
    <property type="entry name" value="Alkaline Phosphatase, subunit A"/>
    <property type="match status" value="1"/>
</dbReference>
<feature type="binding site" evidence="10">
    <location>
        <position position="458"/>
    </location>
    <ligand>
        <name>Mn(2+)</name>
        <dbReference type="ChEBI" id="CHEBI:29035"/>
    </ligand>
</feature>
<evidence type="ECO:0000256" key="11">
    <source>
        <dbReference type="SAM" id="Phobius"/>
    </source>
</evidence>
<feature type="domain" description="Sulfatase N-terminal" evidence="12">
    <location>
        <begin position="233"/>
        <end position="522"/>
    </location>
</feature>
<reference evidence="13" key="2">
    <citation type="submission" date="2024-06" db="EMBL/GenBank/DDBJ databases">
        <authorList>
            <person name="Petrova K.O."/>
            <person name="Toshchakov S.V."/>
            <person name="Boltjanskaja Y.V."/>
            <person name="Kevbrin V."/>
        </authorList>
    </citation>
    <scope>NUCLEOTIDE SEQUENCE</scope>
    <source>
        <strain evidence="13">Z-910T</strain>
    </source>
</reference>